<keyword evidence="4" id="KW-0349">Heme</keyword>
<evidence type="ECO:0000256" key="2">
    <source>
        <dbReference type="ARBA" id="ARBA00005997"/>
    </source>
</evidence>
<evidence type="ECO:0000256" key="3">
    <source>
        <dbReference type="ARBA" id="ARBA00022559"/>
    </source>
</evidence>
<keyword evidence="6" id="KW-0732">Signal</keyword>
<dbReference type="InterPro" id="IPR010255">
    <property type="entry name" value="Haem_peroxidase_sf"/>
</dbReference>
<feature type="domain" description="Plant heme peroxidase family profile" evidence="7">
    <location>
        <begin position="63"/>
        <end position="202"/>
    </location>
</feature>
<dbReference type="PANTHER" id="PTHR31356:SF53">
    <property type="entry name" value="HEME PEROXIDASE"/>
    <property type="match status" value="1"/>
</dbReference>
<keyword evidence="5 6" id="KW-0560">Oxidoreductase</keyword>
<dbReference type="EC" id="1.11.1.-" evidence="6"/>
<keyword evidence="4" id="KW-0479">Metal-binding</keyword>
<dbReference type="GO" id="GO:0046872">
    <property type="term" value="F:metal ion binding"/>
    <property type="evidence" value="ECO:0007669"/>
    <property type="project" value="UniProtKB-UniRule"/>
</dbReference>
<proteinExistence type="inferred from homology"/>
<dbReference type="Pfam" id="PF00141">
    <property type="entry name" value="peroxidase"/>
    <property type="match status" value="1"/>
</dbReference>
<dbReference type="GO" id="GO:0042744">
    <property type="term" value="P:hydrogen peroxide catabolic process"/>
    <property type="evidence" value="ECO:0007669"/>
    <property type="project" value="TreeGrafter"/>
</dbReference>
<keyword evidence="4" id="KW-0408">Iron</keyword>
<feature type="signal peptide" evidence="6">
    <location>
        <begin position="1"/>
        <end position="20"/>
    </location>
</feature>
<organism evidence="8 9">
    <name type="scientific">Blyttiomyces helicus</name>
    <dbReference type="NCBI Taxonomy" id="388810"/>
    <lineage>
        <taxon>Eukaryota</taxon>
        <taxon>Fungi</taxon>
        <taxon>Fungi incertae sedis</taxon>
        <taxon>Chytridiomycota</taxon>
        <taxon>Chytridiomycota incertae sedis</taxon>
        <taxon>Chytridiomycetes</taxon>
        <taxon>Chytridiomycetes incertae sedis</taxon>
        <taxon>Blyttiomyces</taxon>
    </lineage>
</organism>
<evidence type="ECO:0000256" key="6">
    <source>
        <dbReference type="RuleBase" id="RU363051"/>
    </source>
</evidence>
<dbReference type="PRINTS" id="PR00459">
    <property type="entry name" value="ASPEROXIDASE"/>
</dbReference>
<protein>
    <recommendedName>
        <fullName evidence="6">Peroxidase</fullName>
        <ecNumber evidence="6">1.11.1.-</ecNumber>
    </recommendedName>
</protein>
<dbReference type="PROSITE" id="PS50873">
    <property type="entry name" value="PEROXIDASE_4"/>
    <property type="match status" value="1"/>
</dbReference>
<dbReference type="GO" id="GO:0034599">
    <property type="term" value="P:cellular response to oxidative stress"/>
    <property type="evidence" value="ECO:0007669"/>
    <property type="project" value="InterPro"/>
</dbReference>
<name>A0A4P9WDF9_9FUNG</name>
<dbReference type="Gene3D" id="1.10.520.10">
    <property type="match status" value="1"/>
</dbReference>
<comment type="similarity">
    <text evidence="2">Belongs to the peroxidase family. Cytochrome c peroxidase subfamily.</text>
</comment>
<dbReference type="InterPro" id="IPR002016">
    <property type="entry name" value="Haem_peroxidase"/>
</dbReference>
<accession>A0A4P9WDF9</accession>
<dbReference type="EMBL" id="KZ996751">
    <property type="protein sequence ID" value="RKO88386.1"/>
    <property type="molecule type" value="Genomic_DNA"/>
</dbReference>
<dbReference type="GO" id="GO:0020037">
    <property type="term" value="F:heme binding"/>
    <property type="evidence" value="ECO:0007669"/>
    <property type="project" value="UniProtKB-UniRule"/>
</dbReference>
<comment type="function">
    <text evidence="1">Destroys radicals which are normally produced within the cells and which are toxic to biological systems.</text>
</comment>
<dbReference type="GO" id="GO:0004601">
    <property type="term" value="F:peroxidase activity"/>
    <property type="evidence" value="ECO:0007669"/>
    <property type="project" value="UniProtKB-KW"/>
</dbReference>
<evidence type="ECO:0000313" key="8">
    <source>
        <dbReference type="EMBL" id="RKO88386.1"/>
    </source>
</evidence>
<evidence type="ECO:0000256" key="5">
    <source>
        <dbReference type="ARBA" id="ARBA00023002"/>
    </source>
</evidence>
<evidence type="ECO:0000259" key="7">
    <source>
        <dbReference type="PROSITE" id="PS50873"/>
    </source>
</evidence>
<dbReference type="SUPFAM" id="SSF48113">
    <property type="entry name" value="Heme-dependent peroxidases"/>
    <property type="match status" value="1"/>
</dbReference>
<dbReference type="Proteomes" id="UP000269721">
    <property type="component" value="Unassembled WGS sequence"/>
</dbReference>
<evidence type="ECO:0000313" key="9">
    <source>
        <dbReference type="Proteomes" id="UP000269721"/>
    </source>
</evidence>
<dbReference type="GO" id="GO:0000302">
    <property type="term" value="P:response to reactive oxygen species"/>
    <property type="evidence" value="ECO:0007669"/>
    <property type="project" value="TreeGrafter"/>
</dbReference>
<dbReference type="InterPro" id="IPR002207">
    <property type="entry name" value="Peroxidase_I"/>
</dbReference>
<dbReference type="InterPro" id="IPR044831">
    <property type="entry name" value="Ccp1-like"/>
</dbReference>
<keyword evidence="3 6" id="KW-0575">Peroxidase</keyword>
<evidence type="ECO:0000256" key="4">
    <source>
        <dbReference type="ARBA" id="ARBA00022617"/>
    </source>
</evidence>
<feature type="non-terminal residue" evidence="8">
    <location>
        <position position="202"/>
    </location>
</feature>
<gene>
    <name evidence="8" type="ORF">BDK51DRAFT_37197</name>
</gene>
<feature type="chain" id="PRO_5021041133" description="Peroxidase" evidence="6">
    <location>
        <begin position="21"/>
        <end position="202"/>
    </location>
</feature>
<reference evidence="9" key="1">
    <citation type="journal article" date="2018" name="Nat. Microbiol.">
        <title>Leveraging single-cell genomics to expand the fungal tree of life.</title>
        <authorList>
            <person name="Ahrendt S.R."/>
            <person name="Quandt C.A."/>
            <person name="Ciobanu D."/>
            <person name="Clum A."/>
            <person name="Salamov A."/>
            <person name="Andreopoulos B."/>
            <person name="Cheng J.F."/>
            <person name="Woyke T."/>
            <person name="Pelin A."/>
            <person name="Henrissat B."/>
            <person name="Reynolds N.K."/>
            <person name="Benny G.L."/>
            <person name="Smith M.E."/>
            <person name="James T.Y."/>
            <person name="Grigoriev I.V."/>
        </authorList>
    </citation>
    <scope>NUCLEOTIDE SEQUENCE [LARGE SCALE GENOMIC DNA]</scope>
</reference>
<dbReference type="OrthoDB" id="2114378at2759"/>
<dbReference type="AlphaFoldDB" id="A0A4P9WDF9"/>
<sequence>MIGLANVASLTLALAAPALAAPLLSFEFEETTPFDGYSAFMKENFDFLSQQSCMAQGSETPFAAVWIRAAFHDIGTFDPSAPFTSGADGSLKNEFGRPANAGLDGHTIDDMGFQDRAGMSDMSKADVTALGALATVRACGGPVVRWFPGREDVEGIDDGAEDPDGLLPSPSDSYELVQKKFRRMGLTKLDMLTVVSGSHGIG</sequence>
<dbReference type="PANTHER" id="PTHR31356">
    <property type="entry name" value="THYLAKOID LUMENAL 29 KDA PROTEIN, CHLOROPLASTIC-RELATED"/>
    <property type="match status" value="1"/>
</dbReference>
<keyword evidence="9" id="KW-1185">Reference proteome</keyword>
<evidence type="ECO:0000256" key="1">
    <source>
        <dbReference type="ARBA" id="ARBA00003917"/>
    </source>
</evidence>
<dbReference type="PRINTS" id="PR00458">
    <property type="entry name" value="PEROXIDASE"/>
</dbReference>